<gene>
    <name evidence="2" type="ORF">E2562_012356</name>
</gene>
<comment type="caution">
    <text evidence="2">The sequence shown here is derived from an EMBL/GenBank/DDBJ whole genome shotgun (WGS) entry which is preliminary data.</text>
</comment>
<accession>A0A6G1DGG7</accession>
<feature type="compositionally biased region" description="Low complexity" evidence="1">
    <location>
        <begin position="73"/>
        <end position="90"/>
    </location>
</feature>
<organism evidence="2 3">
    <name type="scientific">Oryza meyeriana var. granulata</name>
    <dbReference type="NCBI Taxonomy" id="110450"/>
    <lineage>
        <taxon>Eukaryota</taxon>
        <taxon>Viridiplantae</taxon>
        <taxon>Streptophyta</taxon>
        <taxon>Embryophyta</taxon>
        <taxon>Tracheophyta</taxon>
        <taxon>Spermatophyta</taxon>
        <taxon>Magnoliopsida</taxon>
        <taxon>Liliopsida</taxon>
        <taxon>Poales</taxon>
        <taxon>Poaceae</taxon>
        <taxon>BOP clade</taxon>
        <taxon>Oryzoideae</taxon>
        <taxon>Oryzeae</taxon>
        <taxon>Oryzinae</taxon>
        <taxon>Oryza</taxon>
        <taxon>Oryza meyeriana</taxon>
    </lineage>
</organism>
<evidence type="ECO:0000313" key="2">
    <source>
        <dbReference type="EMBL" id="KAF0911885.1"/>
    </source>
</evidence>
<protein>
    <submittedName>
        <fullName evidence="2">Uncharacterized protein</fullName>
    </submittedName>
</protein>
<evidence type="ECO:0000256" key="1">
    <source>
        <dbReference type="SAM" id="MobiDB-lite"/>
    </source>
</evidence>
<feature type="compositionally biased region" description="Polar residues" evidence="1">
    <location>
        <begin position="146"/>
        <end position="162"/>
    </location>
</feature>
<feature type="region of interest" description="Disordered" evidence="1">
    <location>
        <begin position="1"/>
        <end position="103"/>
    </location>
</feature>
<feature type="compositionally biased region" description="Basic and acidic residues" evidence="1">
    <location>
        <begin position="132"/>
        <end position="144"/>
    </location>
</feature>
<sequence>MPVPGSQNGRPRPAKAETMHGLAHAGVQRKLHENPALINDRNPVVTMAGSGRDWARRTGKSQRGAKPERRSSRSSATSAPSAAVAATSATISRDARAVAGTQSSVRVYATTAAAEGTIADANVYFSLPKGQSLRERRSPSEARRSQATGWSSSSFPSLNGWR</sequence>
<keyword evidence="3" id="KW-1185">Reference proteome</keyword>
<feature type="region of interest" description="Disordered" evidence="1">
    <location>
        <begin position="125"/>
        <end position="162"/>
    </location>
</feature>
<proteinExistence type="predicted"/>
<dbReference type="Proteomes" id="UP000479710">
    <property type="component" value="Unassembled WGS sequence"/>
</dbReference>
<reference evidence="2 3" key="1">
    <citation type="submission" date="2019-11" db="EMBL/GenBank/DDBJ databases">
        <title>Whole genome sequence of Oryza granulata.</title>
        <authorList>
            <person name="Li W."/>
        </authorList>
    </citation>
    <scope>NUCLEOTIDE SEQUENCE [LARGE SCALE GENOMIC DNA]</scope>
    <source>
        <strain evidence="3">cv. Menghai</strain>
        <tissue evidence="2">Leaf</tissue>
    </source>
</reference>
<dbReference type="AlphaFoldDB" id="A0A6G1DGG7"/>
<dbReference type="EMBL" id="SPHZ02000006">
    <property type="protein sequence ID" value="KAF0911885.1"/>
    <property type="molecule type" value="Genomic_DNA"/>
</dbReference>
<name>A0A6G1DGG7_9ORYZ</name>
<evidence type="ECO:0000313" key="3">
    <source>
        <dbReference type="Proteomes" id="UP000479710"/>
    </source>
</evidence>